<keyword evidence="1" id="KW-0802">TPR repeat</keyword>
<feature type="repeat" description="TPR" evidence="1">
    <location>
        <begin position="431"/>
        <end position="464"/>
    </location>
</feature>
<evidence type="ECO:0000256" key="1">
    <source>
        <dbReference type="PROSITE-ProRule" id="PRU00339"/>
    </source>
</evidence>
<accession>A0AAW9RRQ7</accession>
<evidence type="ECO:0000313" key="4">
    <source>
        <dbReference type="EMBL" id="MEJ8574555.1"/>
    </source>
</evidence>
<organism evidence="4 5">
    <name type="scientific">Microbaculum marinum</name>
    <dbReference type="NCBI Taxonomy" id="1764581"/>
    <lineage>
        <taxon>Bacteria</taxon>
        <taxon>Pseudomonadati</taxon>
        <taxon>Pseudomonadota</taxon>
        <taxon>Alphaproteobacteria</taxon>
        <taxon>Hyphomicrobiales</taxon>
        <taxon>Tepidamorphaceae</taxon>
        <taxon>Microbaculum</taxon>
    </lineage>
</organism>
<protein>
    <recommendedName>
        <fullName evidence="6">Tetratricopeptide repeat protein</fullName>
    </recommendedName>
</protein>
<keyword evidence="3" id="KW-0472">Membrane</keyword>
<dbReference type="PROSITE" id="PS50005">
    <property type="entry name" value="TPR"/>
    <property type="match status" value="1"/>
</dbReference>
<dbReference type="SUPFAM" id="SSF48452">
    <property type="entry name" value="TPR-like"/>
    <property type="match status" value="1"/>
</dbReference>
<feature type="region of interest" description="Disordered" evidence="2">
    <location>
        <begin position="1"/>
        <end position="20"/>
    </location>
</feature>
<dbReference type="PANTHER" id="PTHR12558">
    <property type="entry name" value="CELL DIVISION CYCLE 16,23,27"/>
    <property type="match status" value="1"/>
</dbReference>
<evidence type="ECO:0000256" key="2">
    <source>
        <dbReference type="SAM" id="MobiDB-lite"/>
    </source>
</evidence>
<dbReference type="EMBL" id="JAZHOF010000012">
    <property type="protein sequence ID" value="MEJ8574555.1"/>
    <property type="molecule type" value="Genomic_DNA"/>
</dbReference>
<gene>
    <name evidence="4" type="ORF">V3328_23955</name>
</gene>
<feature type="transmembrane region" description="Helical" evidence="3">
    <location>
        <begin position="166"/>
        <end position="187"/>
    </location>
</feature>
<sequence>MVQSPSLAAREPVTRQPPTENDISAELERVLSSPHLGASERRRAFLRYVVEESLAGRADRLKGYCVAVAVFGRDETFDPQADPVVRLEARRLRRDLDSYYVGAGSNDPLRISIPKGSYVPHFDWLDGPYPHPVDAVAAITAVPPPEPETAQAVSPVESGTGNRRPYVLAGALLAVAVIVAATVWHFAIGSRTSGPEASLGPAVIVRPFEPMGDGDENRYLAAGISEDLVGNLMRFPSFRLYIPPPALDKAEIADSGRLAREFGIGYVIDGSVRADAATIRVAAQLLDARSGQVLWTGVYDRPLEPEALIGVQSDLAEEIATALGQPYGVVNTDLMAGRPAPAVSHMQSYLCVLRAYAYRRGFTRQEFDPVLTCLEAAVRRDPGFADAWAMLGWLRLDAGRYEFAGSDGLKEAYARAYQAAAQAVALEPDNTLALKALSSITHYMGRFEEAERLARRAVELNPNDPDALAQLGWRLAVRGRFEEGIPVLRHAIERTANPPGWYFHLVAIDLYLNGSADEMLRVAERSAVNGSGISQALIAIAAGETGDADTARQALDAMAASGPLARDPAAYLRRHGATQEIVAALMAGLDKARRIAAAH</sequence>
<keyword evidence="3" id="KW-0812">Transmembrane</keyword>
<dbReference type="Gene3D" id="1.25.40.10">
    <property type="entry name" value="Tetratricopeptide repeat domain"/>
    <property type="match status" value="1"/>
</dbReference>
<reference evidence="4 5" key="1">
    <citation type="submission" date="2024-02" db="EMBL/GenBank/DDBJ databases">
        <title>Genome analysis and characterization of Microbaculum marinisediminis sp. nov., isolated from marine sediment.</title>
        <authorList>
            <person name="Du Z.-J."/>
            <person name="Ye Y.-Q."/>
            <person name="Zhang Z.-R."/>
            <person name="Yuan S.-M."/>
            <person name="Zhang X.-Y."/>
        </authorList>
    </citation>
    <scope>NUCLEOTIDE SEQUENCE [LARGE SCALE GENOMIC DNA]</scope>
    <source>
        <strain evidence="4 5">SDUM1044001</strain>
    </source>
</reference>
<dbReference type="InterPro" id="IPR019734">
    <property type="entry name" value="TPR_rpt"/>
</dbReference>
<evidence type="ECO:0000256" key="3">
    <source>
        <dbReference type="SAM" id="Phobius"/>
    </source>
</evidence>
<comment type="caution">
    <text evidence="4">The sequence shown here is derived from an EMBL/GenBank/DDBJ whole genome shotgun (WGS) entry which is preliminary data.</text>
</comment>
<keyword evidence="5" id="KW-1185">Reference proteome</keyword>
<evidence type="ECO:0000313" key="5">
    <source>
        <dbReference type="Proteomes" id="UP001378188"/>
    </source>
</evidence>
<dbReference type="InterPro" id="IPR011990">
    <property type="entry name" value="TPR-like_helical_dom_sf"/>
</dbReference>
<keyword evidence="3" id="KW-1133">Transmembrane helix</keyword>
<dbReference type="RefSeq" id="WP_340332252.1">
    <property type="nucleotide sequence ID" value="NZ_JAZHOF010000012.1"/>
</dbReference>
<dbReference type="AlphaFoldDB" id="A0AAW9RRQ7"/>
<evidence type="ECO:0008006" key="6">
    <source>
        <dbReference type="Google" id="ProtNLM"/>
    </source>
</evidence>
<dbReference type="PANTHER" id="PTHR12558:SF33">
    <property type="entry name" value="BLL7664 PROTEIN"/>
    <property type="match status" value="1"/>
</dbReference>
<dbReference type="Proteomes" id="UP001378188">
    <property type="component" value="Unassembled WGS sequence"/>
</dbReference>
<proteinExistence type="predicted"/>
<name>A0AAW9RRQ7_9HYPH</name>